<name>A0A182IUR3_ANOAO</name>
<accession>A0A182IUR3</accession>
<evidence type="ECO:0000313" key="2">
    <source>
        <dbReference type="EnsemblMetazoa" id="AATE005852-PA.1"/>
    </source>
</evidence>
<feature type="region of interest" description="Disordered" evidence="1">
    <location>
        <begin position="320"/>
        <end position="353"/>
    </location>
</feature>
<evidence type="ECO:0000256" key="1">
    <source>
        <dbReference type="SAM" id="MobiDB-lite"/>
    </source>
</evidence>
<protein>
    <submittedName>
        <fullName evidence="2">Uncharacterized protein</fullName>
    </submittedName>
</protein>
<dbReference type="EnsemblMetazoa" id="AATE005852-RA">
    <property type="protein sequence ID" value="AATE005852-PA.1"/>
    <property type="gene ID" value="AATE005852"/>
</dbReference>
<dbReference type="VEuPathDB" id="VectorBase:AATE005852"/>
<feature type="compositionally biased region" description="Low complexity" evidence="1">
    <location>
        <begin position="326"/>
        <end position="347"/>
    </location>
</feature>
<dbReference type="AlphaFoldDB" id="A0A182IUR3"/>
<reference evidence="2" key="1">
    <citation type="submission" date="2022-08" db="UniProtKB">
        <authorList>
            <consortium name="EnsemblMetazoa"/>
        </authorList>
    </citation>
    <scope>IDENTIFICATION</scope>
    <source>
        <strain evidence="2">EBRO</strain>
    </source>
</reference>
<sequence>MTIGRFPTQQLFALYITLHHCFCLSVMIFTSTSSSPSLTTAAAEEVDCCALVSSPFSATAGGASPSFPSTSIGLPVAAAASSAAGPAAVVVVASAVTTFEASSSSTASERGVDGCSLTRDSRFLSIVTGLATMPSRPLKSSRARFGLSTGSDVDSGVMSLRLRVADPGVRRLSMYTSEPTVTFRLEMESFSSVDLRWCVNLISVIGRVVRRPEMDRSGRPIELDSGGVPGAASVAFGVDFSPAATVSTSCPSPPCLPVDLYGATRACAVGPGFGSFDFALACCDGIGESSYSHAHFGNDCANRYRNLRLLAGRSSALRRTTSRGVATTGSVRSGSTTATTSAGCSRRNIGTAE</sequence>
<proteinExistence type="predicted"/>
<organism evidence="2">
    <name type="scientific">Anopheles atroparvus</name>
    <name type="common">European mosquito</name>
    <dbReference type="NCBI Taxonomy" id="41427"/>
    <lineage>
        <taxon>Eukaryota</taxon>
        <taxon>Metazoa</taxon>
        <taxon>Ecdysozoa</taxon>
        <taxon>Arthropoda</taxon>
        <taxon>Hexapoda</taxon>
        <taxon>Insecta</taxon>
        <taxon>Pterygota</taxon>
        <taxon>Neoptera</taxon>
        <taxon>Endopterygota</taxon>
        <taxon>Diptera</taxon>
        <taxon>Nematocera</taxon>
        <taxon>Culicoidea</taxon>
        <taxon>Culicidae</taxon>
        <taxon>Anophelinae</taxon>
        <taxon>Anopheles</taxon>
    </lineage>
</organism>